<sequence length="209" mass="22173">MTADGGYSTIDLRDAIASGLIIGPRMLAASHMISARGGHGDFSASIAPDVGGGVHEVLGHRPADVRPLVADRPEHLDVLDGVELPRRVDRHHVAHAGLGAAAGREWNAASCALSASLSACWVLSTSASKFGCGTLASRHAEITGSEVRMYRSRAEDDEGCAAGHLLQGRTVVEVKAPHLGPPGRRRPFVGRQGIGLSWVTTKWWVRVRR</sequence>
<accession>A0ABW2DVH9</accession>
<proteinExistence type="predicted"/>
<dbReference type="SUPFAM" id="SSF51556">
    <property type="entry name" value="Metallo-dependent hydrolases"/>
    <property type="match status" value="1"/>
</dbReference>
<dbReference type="Gene3D" id="3.20.20.140">
    <property type="entry name" value="Metal-dependent hydrolases"/>
    <property type="match status" value="1"/>
</dbReference>
<dbReference type="EMBL" id="JBHSYM010000003">
    <property type="protein sequence ID" value="MFC7010447.1"/>
    <property type="molecule type" value="Genomic_DNA"/>
</dbReference>
<comment type="caution">
    <text evidence="1">The sequence shown here is derived from an EMBL/GenBank/DDBJ whole genome shotgun (WGS) entry which is preliminary data.</text>
</comment>
<dbReference type="Proteomes" id="UP001596409">
    <property type="component" value="Unassembled WGS sequence"/>
</dbReference>
<dbReference type="InterPro" id="IPR032466">
    <property type="entry name" value="Metal_Hydrolase"/>
</dbReference>
<reference evidence="2" key="1">
    <citation type="journal article" date="2019" name="Int. J. Syst. Evol. Microbiol.">
        <title>The Global Catalogue of Microorganisms (GCM) 10K type strain sequencing project: providing services to taxonomists for standard genome sequencing and annotation.</title>
        <authorList>
            <consortium name="The Broad Institute Genomics Platform"/>
            <consortium name="The Broad Institute Genome Sequencing Center for Infectious Disease"/>
            <person name="Wu L."/>
            <person name="Ma J."/>
        </authorList>
    </citation>
    <scope>NUCLEOTIDE SEQUENCE [LARGE SCALE GENOMIC DNA]</scope>
    <source>
        <strain evidence="2">JCM 4855</strain>
    </source>
</reference>
<evidence type="ECO:0000313" key="2">
    <source>
        <dbReference type="Proteomes" id="UP001596409"/>
    </source>
</evidence>
<dbReference type="RefSeq" id="WP_189870761.1">
    <property type="nucleotide sequence ID" value="NZ_BMWA01000007.1"/>
</dbReference>
<evidence type="ECO:0000313" key="1">
    <source>
        <dbReference type="EMBL" id="MFC7010447.1"/>
    </source>
</evidence>
<name>A0ABW2DVH9_9ACTN</name>
<protein>
    <submittedName>
        <fullName evidence="1">Uncharacterized protein</fullName>
    </submittedName>
</protein>
<gene>
    <name evidence="1" type="ORF">ACFQMH_01755</name>
</gene>
<organism evidence="1 2">
    <name type="scientific">Streptomyces viridiviolaceus</name>
    <dbReference type="NCBI Taxonomy" id="68282"/>
    <lineage>
        <taxon>Bacteria</taxon>
        <taxon>Bacillati</taxon>
        <taxon>Actinomycetota</taxon>
        <taxon>Actinomycetes</taxon>
        <taxon>Kitasatosporales</taxon>
        <taxon>Streptomycetaceae</taxon>
        <taxon>Streptomyces</taxon>
    </lineage>
</organism>
<keyword evidence="2" id="KW-1185">Reference proteome</keyword>